<gene>
    <name evidence="3" type="ORF">C6N75_19445</name>
</gene>
<evidence type="ECO:0000259" key="2">
    <source>
        <dbReference type="Pfam" id="PF00582"/>
    </source>
</evidence>
<dbReference type="SUPFAM" id="SSF52402">
    <property type="entry name" value="Adenine nucleotide alpha hydrolases-like"/>
    <property type="match status" value="1"/>
</dbReference>
<dbReference type="Pfam" id="PF00582">
    <property type="entry name" value="Usp"/>
    <property type="match status" value="1"/>
</dbReference>
<organism evidence="3 4">
    <name type="scientific">Streptomyces solincola</name>
    <dbReference type="NCBI Taxonomy" id="2100817"/>
    <lineage>
        <taxon>Bacteria</taxon>
        <taxon>Bacillati</taxon>
        <taxon>Actinomycetota</taxon>
        <taxon>Actinomycetes</taxon>
        <taxon>Kitasatosporales</taxon>
        <taxon>Streptomycetaceae</taxon>
        <taxon>Streptomyces</taxon>
    </lineage>
</organism>
<dbReference type="PRINTS" id="PR01438">
    <property type="entry name" value="UNVRSLSTRESS"/>
</dbReference>
<comment type="similarity">
    <text evidence="1">Belongs to the universal stress protein A family.</text>
</comment>
<evidence type="ECO:0000313" key="3">
    <source>
        <dbReference type="EMBL" id="PRH77584.1"/>
    </source>
</evidence>
<dbReference type="OrthoDB" id="6174426at2"/>
<dbReference type="InterPro" id="IPR006016">
    <property type="entry name" value="UspA"/>
</dbReference>
<dbReference type="PANTHER" id="PTHR46553">
    <property type="entry name" value="ADENINE NUCLEOTIDE ALPHA HYDROLASES-LIKE SUPERFAMILY PROTEIN"/>
    <property type="match status" value="1"/>
</dbReference>
<dbReference type="PANTHER" id="PTHR46553:SF3">
    <property type="entry name" value="ADENINE NUCLEOTIDE ALPHA HYDROLASES-LIKE SUPERFAMILY PROTEIN"/>
    <property type="match status" value="1"/>
</dbReference>
<dbReference type="EMBL" id="PVLV01000297">
    <property type="protein sequence ID" value="PRH77584.1"/>
    <property type="molecule type" value="Genomic_DNA"/>
</dbReference>
<dbReference type="Proteomes" id="UP000239322">
    <property type="component" value="Unassembled WGS sequence"/>
</dbReference>
<protein>
    <submittedName>
        <fullName evidence="3">Universal stress protein UspA</fullName>
    </submittedName>
</protein>
<dbReference type="Gene3D" id="3.40.50.620">
    <property type="entry name" value="HUPs"/>
    <property type="match status" value="1"/>
</dbReference>
<dbReference type="RefSeq" id="WP_105870192.1">
    <property type="nucleotide sequence ID" value="NZ_PVLV01000297.1"/>
</dbReference>
<keyword evidence="4" id="KW-1185">Reference proteome</keyword>
<evidence type="ECO:0000313" key="4">
    <source>
        <dbReference type="Proteomes" id="UP000239322"/>
    </source>
</evidence>
<dbReference type="InterPro" id="IPR014729">
    <property type="entry name" value="Rossmann-like_a/b/a_fold"/>
</dbReference>
<sequence length="158" mass="15750">MAANRIVVGVDGSEPSLKALAWAAGQARLTGAVLEAVACWEYPPNAWAGIATGMGPTAPALPDDYDPESLARKELDEALAAALDGPTAAAAVRRVVPGHAAQALTEIAEGADLLVVGDRGYSGVRAALLGSVSTHVAQHAPCPVVVVRGEGPGAPSAG</sequence>
<comment type="caution">
    <text evidence="3">The sequence shown here is derived from an EMBL/GenBank/DDBJ whole genome shotgun (WGS) entry which is preliminary data.</text>
</comment>
<proteinExistence type="inferred from homology"/>
<dbReference type="InterPro" id="IPR006015">
    <property type="entry name" value="Universal_stress_UspA"/>
</dbReference>
<reference evidence="3 4" key="1">
    <citation type="submission" date="2018-03" db="EMBL/GenBank/DDBJ databases">
        <title>Novel Streptomyces sp. from soil.</title>
        <authorList>
            <person name="Tan G.Y.A."/>
            <person name="Lee Z.Y."/>
        </authorList>
    </citation>
    <scope>NUCLEOTIDE SEQUENCE [LARGE SCALE GENOMIC DNA]</scope>
    <source>
        <strain evidence="3 4">ST5x</strain>
    </source>
</reference>
<evidence type="ECO:0000256" key="1">
    <source>
        <dbReference type="ARBA" id="ARBA00008791"/>
    </source>
</evidence>
<dbReference type="CDD" id="cd23659">
    <property type="entry name" value="USP_At3g01520-like"/>
    <property type="match status" value="1"/>
</dbReference>
<accession>A0A2S9PT57</accession>
<dbReference type="AlphaFoldDB" id="A0A2S9PT57"/>
<name>A0A2S9PT57_9ACTN</name>
<feature type="domain" description="UspA" evidence="2">
    <location>
        <begin position="4"/>
        <end position="148"/>
    </location>
</feature>